<dbReference type="EMBL" id="CAJPEX010002866">
    <property type="protein sequence ID" value="CAG0921589.1"/>
    <property type="molecule type" value="Genomic_DNA"/>
</dbReference>
<protein>
    <submittedName>
        <fullName evidence="2">Uncharacterized protein</fullName>
    </submittedName>
</protein>
<feature type="compositionally biased region" description="Basic and acidic residues" evidence="1">
    <location>
        <begin position="41"/>
        <end position="52"/>
    </location>
</feature>
<sequence length="327" mass="37230">MSQEQEDLIVLLRESAHHLAEAVILFNNTLDSMVNATIHNDTRAKRSPKDASDGTSSSSSEELEEEKAIYNAGVQKIAKNPVGHMVEPKSAEKVVRRRNKREDHHGEPFEFSFLSNVLNLMGDNVKQMHDLVKLFNSTVKNGKPRQKRQAFMPSVGLGAIEKLMDGLNMAAGGGMMNPTEREKENIRRGYKDALAQVGRIVPRETNPAPAPRLPADNRVESEEPTDGETRRRRPTGRPASRRRSKSDSRMRQQRRNRTQRRHQNRSSRRYSDNRDQQEEENRPRRKKYRGDDEEEGGNAGEEDEGPAVEEDEGTDGETGRDRLRSRK</sequence>
<evidence type="ECO:0000256" key="1">
    <source>
        <dbReference type="SAM" id="MobiDB-lite"/>
    </source>
</evidence>
<feature type="compositionally biased region" description="Basic and acidic residues" evidence="1">
    <location>
        <begin position="317"/>
        <end position="327"/>
    </location>
</feature>
<name>A0A7R9GIB1_9CRUS</name>
<dbReference type="AlphaFoldDB" id="A0A7R9GIB1"/>
<proteinExistence type="predicted"/>
<reference evidence="2" key="1">
    <citation type="submission" date="2020-11" db="EMBL/GenBank/DDBJ databases">
        <authorList>
            <person name="Tran Van P."/>
        </authorList>
    </citation>
    <scope>NUCLEOTIDE SEQUENCE</scope>
</reference>
<feature type="compositionally biased region" description="Acidic residues" evidence="1">
    <location>
        <begin position="291"/>
        <end position="315"/>
    </location>
</feature>
<dbReference type="EMBL" id="OA884903">
    <property type="protein sequence ID" value="CAD7281437.1"/>
    <property type="molecule type" value="Genomic_DNA"/>
</dbReference>
<evidence type="ECO:0000313" key="3">
    <source>
        <dbReference type="Proteomes" id="UP000678499"/>
    </source>
</evidence>
<organism evidence="2">
    <name type="scientific">Notodromas monacha</name>
    <dbReference type="NCBI Taxonomy" id="399045"/>
    <lineage>
        <taxon>Eukaryota</taxon>
        <taxon>Metazoa</taxon>
        <taxon>Ecdysozoa</taxon>
        <taxon>Arthropoda</taxon>
        <taxon>Crustacea</taxon>
        <taxon>Oligostraca</taxon>
        <taxon>Ostracoda</taxon>
        <taxon>Podocopa</taxon>
        <taxon>Podocopida</taxon>
        <taxon>Cypridocopina</taxon>
        <taxon>Cypridoidea</taxon>
        <taxon>Cyprididae</taxon>
        <taxon>Notodromas</taxon>
    </lineage>
</organism>
<dbReference type="Proteomes" id="UP000678499">
    <property type="component" value="Unassembled WGS sequence"/>
</dbReference>
<keyword evidence="3" id="KW-1185">Reference proteome</keyword>
<feature type="compositionally biased region" description="Basic and acidic residues" evidence="1">
    <location>
        <begin position="269"/>
        <end position="282"/>
    </location>
</feature>
<feature type="region of interest" description="Disordered" evidence="1">
    <location>
        <begin position="41"/>
        <end position="65"/>
    </location>
</feature>
<feature type="compositionally biased region" description="Basic residues" evidence="1">
    <location>
        <begin position="230"/>
        <end position="244"/>
    </location>
</feature>
<feature type="compositionally biased region" description="Basic residues" evidence="1">
    <location>
        <begin position="251"/>
        <end position="268"/>
    </location>
</feature>
<evidence type="ECO:0000313" key="2">
    <source>
        <dbReference type="EMBL" id="CAD7281437.1"/>
    </source>
</evidence>
<feature type="region of interest" description="Disordered" evidence="1">
    <location>
        <begin position="197"/>
        <end position="327"/>
    </location>
</feature>
<gene>
    <name evidence="2" type="ORF">NMOB1V02_LOCUS9083</name>
</gene>
<accession>A0A7R9GIB1</accession>